<evidence type="ECO:0008006" key="4">
    <source>
        <dbReference type="Google" id="ProtNLM"/>
    </source>
</evidence>
<dbReference type="OrthoDB" id="5243687at2"/>
<feature type="transmembrane region" description="Helical" evidence="1">
    <location>
        <begin position="7"/>
        <end position="28"/>
    </location>
</feature>
<feature type="transmembrane region" description="Helical" evidence="1">
    <location>
        <begin position="138"/>
        <end position="161"/>
    </location>
</feature>
<evidence type="ECO:0000313" key="3">
    <source>
        <dbReference type="Proteomes" id="UP000278962"/>
    </source>
</evidence>
<evidence type="ECO:0000313" key="2">
    <source>
        <dbReference type="EMBL" id="RKQ84879.1"/>
    </source>
</evidence>
<reference evidence="2 3" key="1">
    <citation type="submission" date="2018-10" db="EMBL/GenBank/DDBJ databases">
        <title>Genomic Encyclopedia of Archaeal and Bacterial Type Strains, Phase II (KMG-II): from individual species to whole genera.</title>
        <authorList>
            <person name="Goeker M."/>
        </authorList>
    </citation>
    <scope>NUCLEOTIDE SEQUENCE [LARGE SCALE GENOMIC DNA]</scope>
    <source>
        <strain evidence="2 3">DSM 14954</strain>
    </source>
</reference>
<comment type="caution">
    <text evidence="2">The sequence shown here is derived from an EMBL/GenBank/DDBJ whole genome shotgun (WGS) entry which is preliminary data.</text>
</comment>
<organism evidence="2 3">
    <name type="scientific">Solirubrobacter pauli</name>
    <dbReference type="NCBI Taxonomy" id="166793"/>
    <lineage>
        <taxon>Bacteria</taxon>
        <taxon>Bacillati</taxon>
        <taxon>Actinomycetota</taxon>
        <taxon>Thermoleophilia</taxon>
        <taxon>Solirubrobacterales</taxon>
        <taxon>Solirubrobacteraceae</taxon>
        <taxon>Solirubrobacter</taxon>
    </lineage>
</organism>
<dbReference type="RefSeq" id="WP_121258351.1">
    <property type="nucleotide sequence ID" value="NZ_RBIL01000003.1"/>
</dbReference>
<protein>
    <recommendedName>
        <fullName evidence="4">Aromatic ring-opening dioxygenase LigA</fullName>
    </recommendedName>
</protein>
<keyword evidence="3" id="KW-1185">Reference proteome</keyword>
<keyword evidence="1" id="KW-1133">Transmembrane helix</keyword>
<dbReference type="AlphaFoldDB" id="A0A660KXZ5"/>
<accession>A0A660KXZ5</accession>
<evidence type="ECO:0000256" key="1">
    <source>
        <dbReference type="SAM" id="Phobius"/>
    </source>
</evidence>
<proteinExistence type="predicted"/>
<keyword evidence="1" id="KW-0812">Transmembrane</keyword>
<sequence length="185" mass="19160">MRKLFQYGGIAASAILIAFGIGAIYMGVDGRGYVRDNLAAEKIVGTEDSTIPGQLVDTGAEAQAFAKVMRTHTLESTGGKTYSEMGRFLTADGKDTNDEAAAAKDQAGKPVENGLRNLWVTETALTTALNTAYFAEQVSLFAIVMGVAMLLAGAGFGVLSFKALAPAAQREGTKARAGTAAVTSA</sequence>
<gene>
    <name evidence="2" type="ORF">C8N24_6509</name>
</gene>
<keyword evidence="1" id="KW-0472">Membrane</keyword>
<name>A0A660KXZ5_9ACTN</name>
<dbReference type="EMBL" id="RBIL01000003">
    <property type="protein sequence ID" value="RKQ84879.1"/>
    <property type="molecule type" value="Genomic_DNA"/>
</dbReference>
<dbReference type="Proteomes" id="UP000278962">
    <property type="component" value="Unassembled WGS sequence"/>
</dbReference>